<gene>
    <name evidence="8" type="ORF">ACFSYJ_06585</name>
</gene>
<dbReference type="Pfam" id="PF04542">
    <property type="entry name" value="Sigma70_r2"/>
    <property type="match status" value="1"/>
</dbReference>
<evidence type="ECO:0000256" key="1">
    <source>
        <dbReference type="ARBA" id="ARBA00010641"/>
    </source>
</evidence>
<dbReference type="PANTHER" id="PTHR43133:SF50">
    <property type="entry name" value="ECF RNA POLYMERASE SIGMA FACTOR SIGM"/>
    <property type="match status" value="1"/>
</dbReference>
<evidence type="ECO:0000259" key="7">
    <source>
        <dbReference type="Pfam" id="PF08281"/>
    </source>
</evidence>
<reference evidence="9" key="1">
    <citation type="journal article" date="2019" name="Int. J. Syst. Evol. Microbiol.">
        <title>The Global Catalogue of Microorganisms (GCM) 10K type strain sequencing project: providing services to taxonomists for standard genome sequencing and annotation.</title>
        <authorList>
            <consortium name="The Broad Institute Genomics Platform"/>
            <consortium name="The Broad Institute Genome Sequencing Center for Infectious Disease"/>
            <person name="Wu L."/>
            <person name="Ma J."/>
        </authorList>
    </citation>
    <scope>NUCLEOTIDE SEQUENCE [LARGE SCALE GENOMIC DNA]</scope>
    <source>
        <strain evidence="9">CGMCC 4.7643</strain>
    </source>
</reference>
<feature type="domain" description="RNA polymerase sigma factor 70 region 4 type 2" evidence="7">
    <location>
        <begin position="99"/>
        <end position="149"/>
    </location>
</feature>
<dbReference type="Gene3D" id="1.10.1740.10">
    <property type="match status" value="1"/>
</dbReference>
<keyword evidence="2" id="KW-0805">Transcription regulation</keyword>
<dbReference type="Pfam" id="PF08281">
    <property type="entry name" value="Sigma70_r4_2"/>
    <property type="match status" value="1"/>
</dbReference>
<keyword evidence="5" id="KW-0804">Transcription</keyword>
<dbReference type="InterPro" id="IPR007627">
    <property type="entry name" value="RNA_pol_sigma70_r2"/>
</dbReference>
<dbReference type="EMBL" id="JBHUKU010000003">
    <property type="protein sequence ID" value="MFD2458254.1"/>
    <property type="molecule type" value="Genomic_DNA"/>
</dbReference>
<protein>
    <submittedName>
        <fullName evidence="8">Sigma-70 family RNA polymerase sigma factor</fullName>
    </submittedName>
</protein>
<dbReference type="NCBIfam" id="TIGR02937">
    <property type="entry name" value="sigma70-ECF"/>
    <property type="match status" value="1"/>
</dbReference>
<dbReference type="CDD" id="cd06171">
    <property type="entry name" value="Sigma70_r4"/>
    <property type="match status" value="1"/>
</dbReference>
<dbReference type="InterPro" id="IPR036388">
    <property type="entry name" value="WH-like_DNA-bd_sf"/>
</dbReference>
<evidence type="ECO:0000256" key="3">
    <source>
        <dbReference type="ARBA" id="ARBA00023082"/>
    </source>
</evidence>
<dbReference type="SUPFAM" id="SSF88659">
    <property type="entry name" value="Sigma3 and sigma4 domains of RNA polymerase sigma factors"/>
    <property type="match status" value="1"/>
</dbReference>
<evidence type="ECO:0000313" key="8">
    <source>
        <dbReference type="EMBL" id="MFD2458254.1"/>
    </source>
</evidence>
<evidence type="ECO:0000256" key="2">
    <source>
        <dbReference type="ARBA" id="ARBA00023015"/>
    </source>
</evidence>
<dbReference type="InterPro" id="IPR013249">
    <property type="entry name" value="RNA_pol_sigma70_r4_t2"/>
</dbReference>
<dbReference type="InterPro" id="IPR014284">
    <property type="entry name" value="RNA_pol_sigma-70_dom"/>
</dbReference>
<dbReference type="InterPro" id="IPR039425">
    <property type="entry name" value="RNA_pol_sigma-70-like"/>
</dbReference>
<dbReference type="PANTHER" id="PTHR43133">
    <property type="entry name" value="RNA POLYMERASE ECF-TYPE SIGMA FACTO"/>
    <property type="match status" value="1"/>
</dbReference>
<dbReference type="SUPFAM" id="SSF88946">
    <property type="entry name" value="Sigma2 domain of RNA polymerase sigma factors"/>
    <property type="match status" value="1"/>
</dbReference>
<sequence length="165" mass="18694">MAERRMFTQVARDRAVSWRRVAFLMCGDWGRAEDIVQVALIRLAKHWDRIDLAGVDAYARKVIARLAVDEARRAHHREEVRAALPDRPMVSLNSDDALDIRDALRRVPPRQRAVLVLRFYCDLTVAQTAAALNIREGTVKSQTTRGLDTLRSFLAESSQLSGDRG</sequence>
<keyword evidence="4" id="KW-0238">DNA-binding</keyword>
<feature type="domain" description="RNA polymerase sigma-70 region 2" evidence="6">
    <location>
        <begin position="19"/>
        <end position="75"/>
    </location>
</feature>
<proteinExistence type="inferred from homology"/>
<evidence type="ECO:0000313" key="9">
    <source>
        <dbReference type="Proteomes" id="UP001597419"/>
    </source>
</evidence>
<organism evidence="8 9">
    <name type="scientific">Amycolatopsis samaneae</name>
    <dbReference type="NCBI Taxonomy" id="664691"/>
    <lineage>
        <taxon>Bacteria</taxon>
        <taxon>Bacillati</taxon>
        <taxon>Actinomycetota</taxon>
        <taxon>Actinomycetes</taxon>
        <taxon>Pseudonocardiales</taxon>
        <taxon>Pseudonocardiaceae</taxon>
        <taxon>Amycolatopsis</taxon>
    </lineage>
</organism>
<evidence type="ECO:0000259" key="6">
    <source>
        <dbReference type="Pfam" id="PF04542"/>
    </source>
</evidence>
<dbReference type="InterPro" id="IPR013324">
    <property type="entry name" value="RNA_pol_sigma_r3/r4-like"/>
</dbReference>
<evidence type="ECO:0000256" key="5">
    <source>
        <dbReference type="ARBA" id="ARBA00023163"/>
    </source>
</evidence>
<evidence type="ECO:0000256" key="4">
    <source>
        <dbReference type="ARBA" id="ARBA00023125"/>
    </source>
</evidence>
<dbReference type="Proteomes" id="UP001597419">
    <property type="component" value="Unassembled WGS sequence"/>
</dbReference>
<comment type="similarity">
    <text evidence="1">Belongs to the sigma-70 factor family. ECF subfamily.</text>
</comment>
<keyword evidence="3" id="KW-0731">Sigma factor</keyword>
<keyword evidence="9" id="KW-1185">Reference proteome</keyword>
<comment type="caution">
    <text evidence="8">The sequence shown here is derived from an EMBL/GenBank/DDBJ whole genome shotgun (WGS) entry which is preliminary data.</text>
</comment>
<name>A0ABW5GGE3_9PSEU</name>
<accession>A0ABW5GGE3</accession>
<dbReference type="RefSeq" id="WP_345395097.1">
    <property type="nucleotide sequence ID" value="NZ_BAABHG010000007.1"/>
</dbReference>
<dbReference type="InterPro" id="IPR013325">
    <property type="entry name" value="RNA_pol_sigma_r2"/>
</dbReference>
<dbReference type="Gene3D" id="1.10.10.10">
    <property type="entry name" value="Winged helix-like DNA-binding domain superfamily/Winged helix DNA-binding domain"/>
    <property type="match status" value="1"/>
</dbReference>